<dbReference type="GO" id="GO:0005975">
    <property type="term" value="P:carbohydrate metabolic process"/>
    <property type="evidence" value="ECO:0007669"/>
    <property type="project" value="InterPro"/>
</dbReference>
<dbReference type="GO" id="GO:0016020">
    <property type="term" value="C:membrane"/>
    <property type="evidence" value="ECO:0007669"/>
    <property type="project" value="InterPro"/>
</dbReference>
<dbReference type="EMBL" id="JAUONL010000006">
    <property type="protein sequence ID" value="MDO6358025.1"/>
    <property type="molecule type" value="Genomic_DNA"/>
</dbReference>
<evidence type="ECO:0000313" key="16">
    <source>
        <dbReference type="Proteomes" id="UP000284431"/>
    </source>
</evidence>
<dbReference type="Proteomes" id="UP000284205">
    <property type="component" value="Unassembled WGS sequence"/>
</dbReference>
<dbReference type="EMBL" id="QRKD01000001">
    <property type="protein sequence ID" value="RHH95301.1"/>
    <property type="molecule type" value="Genomic_DNA"/>
</dbReference>
<reference evidence="7" key="5">
    <citation type="submission" date="2023-07" db="EMBL/GenBank/DDBJ databases">
        <title>Whole Genome Sequencing of Colonoscopy isolates.</title>
        <authorList>
            <person name="Surve S.V."/>
            <person name="Valls R.A."/>
            <person name="Barrak K.E."/>
            <person name="Gardner T.B."/>
            <person name="O'Toole G.A."/>
        </authorList>
    </citation>
    <scope>NUCLEOTIDE SEQUENCE</scope>
    <source>
        <strain evidence="7">GP0119</strain>
    </source>
</reference>
<keyword evidence="2 3" id="KW-0808">Transferase</keyword>
<dbReference type="GO" id="GO:0008107">
    <property type="term" value="F:galactoside 2-alpha-L-fucosyltransferase activity"/>
    <property type="evidence" value="ECO:0007669"/>
    <property type="project" value="InterPro"/>
</dbReference>
<organism evidence="3 13">
    <name type="scientific">Bacteroides caccae</name>
    <dbReference type="NCBI Taxonomy" id="47678"/>
    <lineage>
        <taxon>Bacteria</taxon>
        <taxon>Pseudomonadati</taxon>
        <taxon>Bacteroidota</taxon>
        <taxon>Bacteroidia</taxon>
        <taxon>Bacteroidales</taxon>
        <taxon>Bacteroidaceae</taxon>
        <taxon>Bacteroides</taxon>
    </lineage>
</organism>
<dbReference type="Proteomes" id="UP000095657">
    <property type="component" value="Unassembled WGS sequence"/>
</dbReference>
<dbReference type="Proteomes" id="UP000491168">
    <property type="component" value="Unassembled WGS sequence"/>
</dbReference>
<dbReference type="EMBL" id="CP103166">
    <property type="protein sequence ID" value="UVQ97685.1"/>
    <property type="molecule type" value="Genomic_DNA"/>
</dbReference>
<reference evidence="18 19" key="3">
    <citation type="journal article" date="2019" name="Nat. Med.">
        <title>A library of human gut bacterial isolates paired with longitudinal multiomics data enables mechanistic microbiome research.</title>
        <authorList>
            <person name="Poyet M."/>
            <person name="Groussin M."/>
            <person name="Gibbons S.M."/>
            <person name="Avila-Pacheco J."/>
            <person name="Jiang X."/>
            <person name="Kearney S.M."/>
            <person name="Perrotta A.R."/>
            <person name="Berdy B."/>
            <person name="Zhao S."/>
            <person name="Lieberman T.D."/>
            <person name="Swanson P.K."/>
            <person name="Smith M."/>
            <person name="Roesemann S."/>
            <person name="Alexander J.E."/>
            <person name="Rich S.A."/>
            <person name="Livny J."/>
            <person name="Vlamakis H."/>
            <person name="Clish C."/>
            <person name="Bullock K."/>
            <person name="Deik A."/>
            <person name="Scott J."/>
            <person name="Pierce K.A."/>
            <person name="Xavier R.J."/>
            <person name="Alm E.J."/>
        </authorList>
    </citation>
    <scope>NUCLEOTIDE SEQUENCE [LARGE SCALE GENOMIC DNA]</scope>
    <source>
        <strain evidence="6 18">BIOML-A19</strain>
        <strain evidence="5 20">BIOML-A21</strain>
        <strain evidence="4 19">BIOML-A25</strain>
    </source>
</reference>
<reference evidence="3 13" key="1">
    <citation type="submission" date="2015-09" db="EMBL/GenBank/DDBJ databases">
        <authorList>
            <consortium name="Pathogen Informatics"/>
        </authorList>
    </citation>
    <scope>NUCLEOTIDE SEQUENCE [LARGE SCALE GENOMIC DNA]</scope>
    <source>
        <strain evidence="3 13">2789STDY5834880</strain>
    </source>
</reference>
<evidence type="ECO:0000313" key="6">
    <source>
        <dbReference type="EMBL" id="KAA5504044.1"/>
    </source>
</evidence>
<accession>A0A174GU07</accession>
<evidence type="ECO:0000313" key="11">
    <source>
        <dbReference type="EMBL" id="RHH95301.1"/>
    </source>
</evidence>
<evidence type="ECO:0000313" key="10">
    <source>
        <dbReference type="EMBL" id="RHD53569.1"/>
    </source>
</evidence>
<reference evidence="12" key="4">
    <citation type="submission" date="2022-08" db="EMBL/GenBank/DDBJ databases">
        <title>Genome Sequencing of Bacteroides fragilis Group Isolates with Nanopore Technology.</title>
        <authorList>
            <person name="Tisza M.J."/>
            <person name="Smith D."/>
            <person name="Dekker J.P."/>
        </authorList>
    </citation>
    <scope>NUCLEOTIDE SEQUENCE</scope>
    <source>
        <strain evidence="12">BFG-474</strain>
    </source>
</reference>
<evidence type="ECO:0000313" key="8">
    <source>
        <dbReference type="EMBL" id="RGR72574.1"/>
    </source>
</evidence>
<evidence type="ECO:0000313" key="14">
    <source>
        <dbReference type="Proteomes" id="UP000283512"/>
    </source>
</evidence>
<dbReference type="EMBL" id="QSCS01000017">
    <property type="protein sequence ID" value="RGY25152.1"/>
    <property type="molecule type" value="Genomic_DNA"/>
</dbReference>
<evidence type="ECO:0000313" key="9">
    <source>
        <dbReference type="EMBL" id="RGY25152.1"/>
    </source>
</evidence>
<sequence length="300" mass="35148">MLGDLKRNIYKYLLNRGLLRTKIVVLMDGGICSQMHQYLLGNLYRKRGFSVCYDLTFYKEWGLDINNEFVRNFDILKAFPYLEFEEASKLEVDVYRREYFYGGNDGDIRTNDMSFLSLVPPIYLGGYYHFPSKQWLETFQSLYRMVDGVLDKVNQIKCLEIDKCVDSVGVHVRRGDLKEEVSSYGAPASFDYFINATAFFKKKLYRPYFYFFSDEPEWVKMDLLPRLSVKDCAEVVDINGSDKGYMDLYLLAHCKHQITTKGTLGKFGALLADNPDKYVVLYNDETQQYWKMLLQNPVFI</sequence>
<evidence type="ECO:0000313" key="18">
    <source>
        <dbReference type="Proteomes" id="UP000368418"/>
    </source>
</evidence>
<dbReference type="AlphaFoldDB" id="A0A174GU07"/>
<dbReference type="InterPro" id="IPR002516">
    <property type="entry name" value="Glyco_trans_11"/>
</dbReference>
<evidence type="ECO:0000313" key="17">
    <source>
        <dbReference type="Proteomes" id="UP000284689"/>
    </source>
</evidence>
<dbReference type="Pfam" id="PF01531">
    <property type="entry name" value="Glyco_transf_11"/>
    <property type="match status" value="1"/>
</dbReference>
<dbReference type="PANTHER" id="PTHR11927:SF9">
    <property type="entry name" value="L-FUCOSYLTRANSFERASE"/>
    <property type="match status" value="1"/>
</dbReference>
<evidence type="ECO:0000313" key="13">
    <source>
        <dbReference type="Proteomes" id="UP000095657"/>
    </source>
</evidence>
<evidence type="ECO:0000313" key="19">
    <source>
        <dbReference type="Proteomes" id="UP000427825"/>
    </source>
</evidence>
<dbReference type="EMBL" id="VVYJ01000001">
    <property type="protein sequence ID" value="KAA5481373.1"/>
    <property type="molecule type" value="Genomic_DNA"/>
</dbReference>
<dbReference type="Proteomes" id="UP000283512">
    <property type="component" value="Unassembled WGS sequence"/>
</dbReference>
<proteinExistence type="predicted"/>
<dbReference type="EMBL" id="QSJD01000001">
    <property type="protein sequence ID" value="RHD53569.1"/>
    <property type="molecule type" value="Genomic_DNA"/>
</dbReference>
<dbReference type="EMBL" id="VVYD01000001">
    <property type="protein sequence ID" value="KAA5504044.1"/>
    <property type="molecule type" value="Genomic_DNA"/>
</dbReference>
<dbReference type="Proteomes" id="UP000284431">
    <property type="component" value="Unassembled WGS sequence"/>
</dbReference>
<evidence type="ECO:0000256" key="1">
    <source>
        <dbReference type="ARBA" id="ARBA00022676"/>
    </source>
</evidence>
<dbReference type="Proteomes" id="UP000284689">
    <property type="component" value="Unassembled WGS sequence"/>
</dbReference>
<evidence type="ECO:0000313" key="12">
    <source>
        <dbReference type="EMBL" id="UVQ97685.1"/>
    </source>
</evidence>
<dbReference type="CDD" id="cd11301">
    <property type="entry name" value="Fut1_Fut2_like"/>
    <property type="match status" value="1"/>
</dbReference>
<protein>
    <submittedName>
        <fullName evidence="4">Alpha-1,2-fucosyltransferase</fullName>
    </submittedName>
    <submittedName>
        <fullName evidence="3">Glycosyl transferase family 11</fullName>
    </submittedName>
</protein>
<dbReference type="Proteomes" id="UP000427825">
    <property type="component" value="Unassembled WGS sequence"/>
</dbReference>
<dbReference type="EMBL" id="QRUO01000005">
    <property type="protein sequence ID" value="RGR72574.1"/>
    <property type="molecule type" value="Genomic_DNA"/>
</dbReference>
<evidence type="ECO:0000313" key="15">
    <source>
        <dbReference type="Proteomes" id="UP000284205"/>
    </source>
</evidence>
<dbReference type="Proteomes" id="UP001060260">
    <property type="component" value="Chromosome"/>
</dbReference>
<evidence type="ECO:0000256" key="2">
    <source>
        <dbReference type="ARBA" id="ARBA00022679"/>
    </source>
</evidence>
<dbReference type="EMBL" id="CZAI01000001">
    <property type="protein sequence ID" value="CUO65461.1"/>
    <property type="molecule type" value="Genomic_DNA"/>
</dbReference>
<dbReference type="EMBL" id="VVYF01000001">
    <property type="protein sequence ID" value="KAA5495908.1"/>
    <property type="molecule type" value="Genomic_DNA"/>
</dbReference>
<reference evidence="14 15" key="2">
    <citation type="submission" date="2018-08" db="EMBL/GenBank/DDBJ databases">
        <title>A genome reference for cultivated species of the human gut microbiota.</title>
        <authorList>
            <person name="Zou Y."/>
            <person name="Xue W."/>
            <person name="Luo G."/>
        </authorList>
    </citation>
    <scope>NUCLEOTIDE SEQUENCE [LARGE SCALE GENOMIC DNA]</scope>
    <source>
        <strain evidence="8 15">AF24-29LB</strain>
        <strain evidence="11 14">AM16-49B</strain>
        <strain evidence="10 17">AM31-16AC</strain>
        <strain evidence="9 16">OF02-6LB</strain>
    </source>
</reference>
<dbReference type="RefSeq" id="WP_055170030.1">
    <property type="nucleotide sequence ID" value="NZ_CACRTB010000007.1"/>
</dbReference>
<name>A0A174GU07_9BACE</name>
<dbReference type="Proteomes" id="UP001170023">
    <property type="component" value="Unassembled WGS sequence"/>
</dbReference>
<dbReference type="PANTHER" id="PTHR11927">
    <property type="entry name" value="GALACTOSIDE 2-L-FUCOSYLTRANSFERASE"/>
    <property type="match status" value="1"/>
</dbReference>
<dbReference type="STRING" id="47678.ERS852494_00429"/>
<evidence type="ECO:0000313" key="20">
    <source>
        <dbReference type="Proteomes" id="UP000491168"/>
    </source>
</evidence>
<evidence type="ECO:0000313" key="4">
    <source>
        <dbReference type="EMBL" id="KAA5481373.1"/>
    </source>
</evidence>
<gene>
    <name evidence="11" type="ORF">DW190_03550</name>
    <name evidence="10" type="ORF">DW794_00270</name>
    <name evidence="8" type="ORF">DWY26_07670</name>
    <name evidence="9" type="ORF">DXA49_11925</name>
    <name evidence="3" type="ORF">ERS852494_00429</name>
    <name evidence="6" type="ORF">F2Y31_02020</name>
    <name evidence="5" type="ORF">F2Y35_01370</name>
    <name evidence="4" type="ORF">F2Y39_01625</name>
    <name evidence="12" type="ORF">NXW23_04810</name>
    <name evidence="7" type="ORF">Q4469_10035</name>
</gene>
<keyword evidence="1 4" id="KW-0328">Glycosyltransferase</keyword>
<evidence type="ECO:0000313" key="3">
    <source>
        <dbReference type="EMBL" id="CUO65461.1"/>
    </source>
</evidence>
<evidence type="ECO:0000313" key="7">
    <source>
        <dbReference type="EMBL" id="MDO6358025.1"/>
    </source>
</evidence>
<dbReference type="Proteomes" id="UP000368418">
    <property type="component" value="Unassembled WGS sequence"/>
</dbReference>
<evidence type="ECO:0000313" key="5">
    <source>
        <dbReference type="EMBL" id="KAA5495908.1"/>
    </source>
</evidence>